<dbReference type="Pfam" id="PF10844">
    <property type="entry name" value="DUF2577"/>
    <property type="match status" value="1"/>
</dbReference>
<dbReference type="Proteomes" id="UP001199916">
    <property type="component" value="Unassembled WGS sequence"/>
</dbReference>
<sequence>MKMMLDIIKKAGAGAVEASSPVALLYGEVLSVSPLQVQIDQRFTLPASALVITEQLQEYKVRVGTEEIAVRQGLRAGDRLLLARMQGGQSYVALDRVVKA</sequence>
<evidence type="ECO:0000313" key="2">
    <source>
        <dbReference type="Proteomes" id="UP001199916"/>
    </source>
</evidence>
<protein>
    <submittedName>
        <fullName evidence="1">DUF2577 domain-containing protein</fullName>
    </submittedName>
</protein>
<reference evidence="1 2" key="1">
    <citation type="submission" date="2021-11" db="EMBL/GenBank/DDBJ databases">
        <title>Draft genome sequence of Paenibacillus profundus YoMME, a new Gram-positive bacteria with exoelectrogenic properties.</title>
        <authorList>
            <person name="Hubenova Y."/>
            <person name="Hubenova E."/>
            <person name="Manasiev Y."/>
            <person name="Peykov S."/>
            <person name="Mitov M."/>
        </authorList>
    </citation>
    <scope>NUCLEOTIDE SEQUENCE [LARGE SCALE GENOMIC DNA]</scope>
    <source>
        <strain evidence="1 2">YoMME</strain>
    </source>
</reference>
<gene>
    <name evidence="1" type="ORF">LQV63_18855</name>
</gene>
<dbReference type="EMBL" id="JAJNBZ010000017">
    <property type="protein sequence ID" value="MCE5171364.1"/>
    <property type="molecule type" value="Genomic_DNA"/>
</dbReference>
<organism evidence="1 2">
    <name type="scientific">Paenibacillus profundus</name>
    <dbReference type="NCBI Taxonomy" id="1173085"/>
    <lineage>
        <taxon>Bacteria</taxon>
        <taxon>Bacillati</taxon>
        <taxon>Bacillota</taxon>
        <taxon>Bacilli</taxon>
        <taxon>Bacillales</taxon>
        <taxon>Paenibacillaceae</taxon>
        <taxon>Paenibacillus</taxon>
    </lineage>
</organism>
<comment type="caution">
    <text evidence="1">The sequence shown here is derived from an EMBL/GenBank/DDBJ whole genome shotgun (WGS) entry which is preliminary data.</text>
</comment>
<keyword evidence="2" id="KW-1185">Reference proteome</keyword>
<dbReference type="InterPro" id="IPR022555">
    <property type="entry name" value="DUF2577"/>
</dbReference>
<name>A0ABS8YK87_9BACL</name>
<dbReference type="RefSeq" id="WP_233697859.1">
    <property type="nucleotide sequence ID" value="NZ_JAJNBZ010000017.1"/>
</dbReference>
<proteinExistence type="predicted"/>
<accession>A0ABS8YK87</accession>
<evidence type="ECO:0000313" key="1">
    <source>
        <dbReference type="EMBL" id="MCE5171364.1"/>
    </source>
</evidence>